<reference evidence="2" key="2">
    <citation type="submission" date="2025-09" db="UniProtKB">
        <authorList>
            <consortium name="Ensembl"/>
        </authorList>
    </citation>
    <scope>IDENTIFICATION</scope>
</reference>
<dbReference type="AlphaFoldDB" id="A0A8C6DEB5"/>
<dbReference type="GeneTree" id="ENSGT01110000271008"/>
<protein>
    <submittedName>
        <fullName evidence="2">Uncharacterized protein</fullName>
    </submittedName>
</protein>
<organism evidence="2 3">
    <name type="scientific">Moschus moschiferus</name>
    <name type="common">Siberian musk deer</name>
    <name type="synonym">Moschus sibiricus</name>
    <dbReference type="NCBI Taxonomy" id="68415"/>
    <lineage>
        <taxon>Eukaryota</taxon>
        <taxon>Metazoa</taxon>
        <taxon>Chordata</taxon>
        <taxon>Craniata</taxon>
        <taxon>Vertebrata</taxon>
        <taxon>Euteleostomi</taxon>
        <taxon>Mammalia</taxon>
        <taxon>Eutheria</taxon>
        <taxon>Laurasiatheria</taxon>
        <taxon>Artiodactyla</taxon>
        <taxon>Ruminantia</taxon>
        <taxon>Pecora</taxon>
        <taxon>Moschidae</taxon>
        <taxon>Moschus</taxon>
    </lineage>
</organism>
<evidence type="ECO:0000313" key="2">
    <source>
        <dbReference type="Ensembl" id="ENSMMSP00000012969.1"/>
    </source>
</evidence>
<reference evidence="2" key="1">
    <citation type="submission" date="2025-08" db="UniProtKB">
        <authorList>
            <consortium name="Ensembl"/>
        </authorList>
    </citation>
    <scope>IDENTIFICATION</scope>
</reference>
<dbReference type="Proteomes" id="UP000694544">
    <property type="component" value="Unplaced"/>
</dbReference>
<dbReference type="Ensembl" id="ENSMMST00000014330.1">
    <property type="protein sequence ID" value="ENSMMSP00000012969.1"/>
    <property type="gene ID" value="ENSMMSG00000009942.1"/>
</dbReference>
<accession>A0A8C6DEB5</accession>
<feature type="region of interest" description="Disordered" evidence="1">
    <location>
        <begin position="1"/>
        <end position="58"/>
    </location>
</feature>
<evidence type="ECO:0000256" key="1">
    <source>
        <dbReference type="SAM" id="MobiDB-lite"/>
    </source>
</evidence>
<keyword evidence="3" id="KW-1185">Reference proteome</keyword>
<feature type="compositionally biased region" description="Basic residues" evidence="1">
    <location>
        <begin position="48"/>
        <end position="58"/>
    </location>
</feature>
<sequence>AGSHAALTRGAQGVKRGGRRNDVPHRHAHQGGPGEIQGPESDRADRQRLRHRRHQGCR</sequence>
<proteinExistence type="predicted"/>
<evidence type="ECO:0000313" key="3">
    <source>
        <dbReference type="Proteomes" id="UP000694544"/>
    </source>
</evidence>
<name>A0A8C6DEB5_MOSMO</name>